<proteinExistence type="inferred from homology"/>
<keyword evidence="10" id="KW-1003">Cell membrane</keyword>
<comment type="similarity">
    <text evidence="9">Belongs to the G-protein coupled receptor 1 family.</text>
</comment>
<accession>A0A6P7XYK4</accession>
<dbReference type="GO" id="GO:0004930">
    <property type="term" value="F:G protein-coupled receptor activity"/>
    <property type="evidence" value="ECO:0007669"/>
    <property type="project" value="UniProtKB-KW"/>
</dbReference>
<feature type="transmembrane region" description="Helical" evidence="10">
    <location>
        <begin position="213"/>
        <end position="239"/>
    </location>
</feature>
<keyword evidence="9 13" id="KW-0675">Receptor</keyword>
<dbReference type="GO" id="GO:0004984">
    <property type="term" value="F:olfactory receptor activity"/>
    <property type="evidence" value="ECO:0007669"/>
    <property type="project" value="InterPro"/>
</dbReference>
<evidence type="ECO:0000256" key="9">
    <source>
        <dbReference type="RuleBase" id="RU000688"/>
    </source>
</evidence>
<keyword evidence="12" id="KW-1185">Reference proteome</keyword>
<evidence type="ECO:0000256" key="7">
    <source>
        <dbReference type="ARBA" id="ARBA00023136"/>
    </source>
</evidence>
<evidence type="ECO:0000256" key="3">
    <source>
        <dbReference type="ARBA" id="ARBA00022606"/>
    </source>
</evidence>
<feature type="transmembrane region" description="Helical" evidence="10">
    <location>
        <begin position="74"/>
        <end position="100"/>
    </location>
</feature>
<dbReference type="CDD" id="cd15953">
    <property type="entry name" value="7tmA_OR52P-like"/>
    <property type="match status" value="1"/>
</dbReference>
<keyword evidence="7 10" id="KW-0472">Membrane</keyword>
<dbReference type="InterPro" id="IPR000725">
    <property type="entry name" value="Olfact_rcpt"/>
</dbReference>
<feature type="transmembrane region" description="Helical" evidence="10">
    <location>
        <begin position="285"/>
        <end position="307"/>
    </location>
</feature>
<comment type="subcellular location">
    <subcellularLocation>
        <location evidence="10">Cell membrane</location>
        <topology evidence="10">Multi-pass membrane protein</topology>
    </subcellularLocation>
    <subcellularLocation>
        <location evidence="2">Membrane</location>
        <topology evidence="2">Multi-pass membrane protein</topology>
    </subcellularLocation>
</comment>
<dbReference type="FunCoup" id="A0A6P7XYK4">
    <property type="interactions" value="686"/>
</dbReference>
<keyword evidence="9" id="KW-0297">G-protein coupled receptor</keyword>
<dbReference type="AlphaFoldDB" id="A0A6P7XYK4"/>
<sequence>MEKKIRSVNLSPSSFNSSSINPSAFILIGIPGLQEIHLWISIPLCSMYILTLAGNCTILFIITREENLHKPMYLFLSMLSIIDLIASSSTMPKILCLFWFNSREINFDACLVQMFFIHSFSIMESTVLLAMAFDRYIAICNPLRYKTLLTNSRIAKIGVIAIIRGTVLMTPCPFLIKKLSFCRTNVISHTYCEHMAIVKIACTDTTINRVYGLFVALVVIGLDVLFIALSYIMIVRAVLRLSSNDARVKAFGTCGSHICVILISYVPALFSFFTHRFGHNIAPQVHIILANIYLFIPPMVNPIVYGVKTKEIRHRVLRIVYQKR</sequence>
<dbReference type="InterPro" id="IPR017452">
    <property type="entry name" value="GPCR_Rhodpsn_7TM"/>
</dbReference>
<dbReference type="InterPro" id="IPR050402">
    <property type="entry name" value="OR51/52/56-like"/>
</dbReference>
<evidence type="ECO:0000313" key="12">
    <source>
        <dbReference type="Proteomes" id="UP000515156"/>
    </source>
</evidence>
<dbReference type="SUPFAM" id="SSF81321">
    <property type="entry name" value="Family A G protein-coupled receptor-like"/>
    <property type="match status" value="1"/>
</dbReference>
<dbReference type="InParanoid" id="A0A6P7XYK4"/>
<feature type="transmembrane region" description="Helical" evidence="10">
    <location>
        <begin position="36"/>
        <end position="62"/>
    </location>
</feature>
<gene>
    <name evidence="13" type="primary">LOC115468301</name>
</gene>
<keyword evidence="3 10" id="KW-0716">Sensory transduction</keyword>
<evidence type="ECO:0000256" key="10">
    <source>
        <dbReference type="RuleBase" id="RU363047"/>
    </source>
</evidence>
<dbReference type="PANTHER" id="PTHR26450">
    <property type="entry name" value="OLFACTORY RECEPTOR 56B1-RELATED"/>
    <property type="match status" value="1"/>
</dbReference>
<dbReference type="PANTHER" id="PTHR26450:SF83">
    <property type="entry name" value="OLFACTORY RECEPTOR 52P1"/>
    <property type="match status" value="1"/>
</dbReference>
<evidence type="ECO:0000313" key="13">
    <source>
        <dbReference type="RefSeq" id="XP_030055795.1"/>
    </source>
</evidence>
<dbReference type="PRINTS" id="PR00237">
    <property type="entry name" value="GPCRRHODOPSN"/>
</dbReference>
<dbReference type="Gene3D" id="1.20.1070.10">
    <property type="entry name" value="Rhodopsin 7-helix transmembrane proteins"/>
    <property type="match status" value="1"/>
</dbReference>
<feature type="domain" description="G-protein coupled receptors family 1 profile" evidence="11">
    <location>
        <begin position="54"/>
        <end position="305"/>
    </location>
</feature>
<dbReference type="InterPro" id="IPR000276">
    <property type="entry name" value="GPCR_Rhodpsn"/>
</dbReference>
<keyword evidence="6 10" id="KW-1133">Transmembrane helix</keyword>
<keyword evidence="8 9" id="KW-0807">Transducer</keyword>
<dbReference type="PROSITE" id="PS00237">
    <property type="entry name" value="G_PROTEIN_RECEP_F1_1"/>
    <property type="match status" value="1"/>
</dbReference>
<name>A0A6P7XYK4_9AMPH</name>
<evidence type="ECO:0000256" key="8">
    <source>
        <dbReference type="ARBA" id="ARBA00023224"/>
    </source>
</evidence>
<dbReference type="FunFam" id="1.20.1070.10:FF:000006">
    <property type="entry name" value="Olfactory receptor"/>
    <property type="match status" value="1"/>
</dbReference>
<protein>
    <recommendedName>
        <fullName evidence="10">Olfactory receptor</fullName>
    </recommendedName>
</protein>
<evidence type="ECO:0000256" key="5">
    <source>
        <dbReference type="ARBA" id="ARBA00022725"/>
    </source>
</evidence>
<dbReference type="RefSeq" id="XP_030055795.1">
    <property type="nucleotide sequence ID" value="XM_030199935.1"/>
</dbReference>
<feature type="transmembrane region" description="Helical" evidence="10">
    <location>
        <begin position="154"/>
        <end position="176"/>
    </location>
</feature>
<dbReference type="PRINTS" id="PR00245">
    <property type="entry name" value="OLFACTORYR"/>
</dbReference>
<evidence type="ECO:0000259" key="11">
    <source>
        <dbReference type="PROSITE" id="PS50262"/>
    </source>
</evidence>
<reference evidence="13" key="1">
    <citation type="submission" date="2025-08" db="UniProtKB">
        <authorList>
            <consortium name="RefSeq"/>
        </authorList>
    </citation>
    <scope>IDENTIFICATION</scope>
</reference>
<comment type="function">
    <text evidence="1">Odorant receptor.</text>
</comment>
<dbReference type="OrthoDB" id="5969463at2759"/>
<dbReference type="Proteomes" id="UP000515156">
    <property type="component" value="Chromosome 4"/>
</dbReference>
<organism evidence="12 13">
    <name type="scientific">Microcaecilia unicolor</name>
    <dbReference type="NCBI Taxonomy" id="1415580"/>
    <lineage>
        <taxon>Eukaryota</taxon>
        <taxon>Metazoa</taxon>
        <taxon>Chordata</taxon>
        <taxon>Craniata</taxon>
        <taxon>Vertebrata</taxon>
        <taxon>Euteleostomi</taxon>
        <taxon>Amphibia</taxon>
        <taxon>Gymnophiona</taxon>
        <taxon>Siphonopidae</taxon>
        <taxon>Microcaecilia</taxon>
    </lineage>
</organism>
<feature type="transmembrane region" description="Helical" evidence="10">
    <location>
        <begin position="251"/>
        <end position="273"/>
    </location>
</feature>
<dbReference type="PROSITE" id="PS50262">
    <property type="entry name" value="G_PROTEIN_RECEP_F1_2"/>
    <property type="match status" value="1"/>
</dbReference>
<evidence type="ECO:0000256" key="2">
    <source>
        <dbReference type="ARBA" id="ARBA00004141"/>
    </source>
</evidence>
<dbReference type="Pfam" id="PF13853">
    <property type="entry name" value="7tm_4"/>
    <property type="match status" value="1"/>
</dbReference>
<keyword evidence="4 9" id="KW-0812">Transmembrane</keyword>
<evidence type="ECO:0000256" key="1">
    <source>
        <dbReference type="ARBA" id="ARBA00002936"/>
    </source>
</evidence>
<dbReference type="GO" id="GO:0005886">
    <property type="term" value="C:plasma membrane"/>
    <property type="evidence" value="ECO:0007669"/>
    <property type="project" value="UniProtKB-SubCell"/>
</dbReference>
<feature type="transmembrane region" description="Helical" evidence="10">
    <location>
        <begin position="112"/>
        <end position="133"/>
    </location>
</feature>
<dbReference type="GeneID" id="115468301"/>
<keyword evidence="5 10" id="KW-0552">Olfaction</keyword>
<evidence type="ECO:0000256" key="6">
    <source>
        <dbReference type="ARBA" id="ARBA00022989"/>
    </source>
</evidence>
<evidence type="ECO:0000256" key="4">
    <source>
        <dbReference type="ARBA" id="ARBA00022692"/>
    </source>
</evidence>